<comment type="caution">
    <text evidence="6">The sequence shown here is derived from an EMBL/GenBank/DDBJ whole genome shotgun (WGS) entry which is preliminary data.</text>
</comment>
<protein>
    <recommendedName>
        <fullName evidence="5">FAD/NAD(P)-binding domain-containing protein</fullName>
    </recommendedName>
</protein>
<evidence type="ECO:0000259" key="5">
    <source>
        <dbReference type="Pfam" id="PF07992"/>
    </source>
</evidence>
<accession>A0A409YGA3</accession>
<dbReference type="GO" id="GO:0050660">
    <property type="term" value="F:flavin adenine dinucleotide binding"/>
    <property type="evidence" value="ECO:0007669"/>
    <property type="project" value="TreeGrafter"/>
</dbReference>
<dbReference type="Pfam" id="PF07992">
    <property type="entry name" value="Pyr_redox_2"/>
    <property type="match status" value="1"/>
</dbReference>
<dbReference type="PANTHER" id="PTHR43735:SF3">
    <property type="entry name" value="FERROPTOSIS SUPPRESSOR PROTEIN 1"/>
    <property type="match status" value="1"/>
</dbReference>
<dbReference type="PRINTS" id="PR00368">
    <property type="entry name" value="FADPNR"/>
</dbReference>
<dbReference type="InParanoid" id="A0A409YGA3"/>
<keyword evidence="3" id="KW-0274">FAD</keyword>
<organism evidence="6 7">
    <name type="scientific">Panaeolus cyanescens</name>
    <dbReference type="NCBI Taxonomy" id="181874"/>
    <lineage>
        <taxon>Eukaryota</taxon>
        <taxon>Fungi</taxon>
        <taxon>Dikarya</taxon>
        <taxon>Basidiomycota</taxon>
        <taxon>Agaricomycotina</taxon>
        <taxon>Agaricomycetes</taxon>
        <taxon>Agaricomycetidae</taxon>
        <taxon>Agaricales</taxon>
        <taxon>Agaricineae</taxon>
        <taxon>Galeropsidaceae</taxon>
        <taxon>Panaeolus</taxon>
    </lineage>
</organism>
<dbReference type="PRINTS" id="PR00411">
    <property type="entry name" value="PNDRDTASEI"/>
</dbReference>
<evidence type="ECO:0000313" key="6">
    <source>
        <dbReference type="EMBL" id="PPR02018.1"/>
    </source>
</evidence>
<gene>
    <name evidence="6" type="ORF">CVT24_011141</name>
</gene>
<dbReference type="STRING" id="181874.A0A409YGA3"/>
<dbReference type="OrthoDB" id="202203at2759"/>
<dbReference type="InterPro" id="IPR036188">
    <property type="entry name" value="FAD/NAD-bd_sf"/>
</dbReference>
<dbReference type="AlphaFoldDB" id="A0A409YGA3"/>
<evidence type="ECO:0000313" key="7">
    <source>
        <dbReference type="Proteomes" id="UP000284842"/>
    </source>
</evidence>
<evidence type="ECO:0000256" key="2">
    <source>
        <dbReference type="ARBA" id="ARBA00022630"/>
    </source>
</evidence>
<dbReference type="SUPFAM" id="SSF51905">
    <property type="entry name" value="FAD/NAD(P)-binding domain"/>
    <property type="match status" value="1"/>
</dbReference>
<evidence type="ECO:0000256" key="4">
    <source>
        <dbReference type="ARBA" id="ARBA00023002"/>
    </source>
</evidence>
<dbReference type="EMBL" id="NHTK01001195">
    <property type="protein sequence ID" value="PPR02018.1"/>
    <property type="molecule type" value="Genomic_DNA"/>
</dbReference>
<feature type="domain" description="FAD/NAD(P)-binding" evidence="5">
    <location>
        <begin position="8"/>
        <end position="295"/>
    </location>
</feature>
<proteinExistence type="inferred from homology"/>
<keyword evidence="4" id="KW-0560">Oxidoreductase</keyword>
<dbReference type="GO" id="GO:0005737">
    <property type="term" value="C:cytoplasm"/>
    <property type="evidence" value="ECO:0007669"/>
    <property type="project" value="TreeGrafter"/>
</dbReference>
<comment type="similarity">
    <text evidence="1">Belongs to the FAD-dependent oxidoreductase family.</text>
</comment>
<dbReference type="InterPro" id="IPR023753">
    <property type="entry name" value="FAD/NAD-binding_dom"/>
</dbReference>
<name>A0A409YGA3_9AGAR</name>
<keyword evidence="2" id="KW-0285">Flavoprotein</keyword>
<evidence type="ECO:0000256" key="1">
    <source>
        <dbReference type="ARBA" id="ARBA00006442"/>
    </source>
</evidence>
<dbReference type="Proteomes" id="UP000284842">
    <property type="component" value="Unassembled WGS sequence"/>
</dbReference>
<dbReference type="PANTHER" id="PTHR43735">
    <property type="entry name" value="APOPTOSIS-INDUCING FACTOR 1"/>
    <property type="match status" value="1"/>
</dbReference>
<dbReference type="GO" id="GO:0004174">
    <property type="term" value="F:electron-transferring-flavoprotein dehydrogenase activity"/>
    <property type="evidence" value="ECO:0007669"/>
    <property type="project" value="TreeGrafter"/>
</dbReference>
<reference evidence="6 7" key="1">
    <citation type="journal article" date="2018" name="Evol. Lett.">
        <title>Horizontal gene cluster transfer increased hallucinogenic mushroom diversity.</title>
        <authorList>
            <person name="Reynolds H.T."/>
            <person name="Vijayakumar V."/>
            <person name="Gluck-Thaler E."/>
            <person name="Korotkin H.B."/>
            <person name="Matheny P.B."/>
            <person name="Slot J.C."/>
        </authorList>
    </citation>
    <scope>NUCLEOTIDE SEQUENCE [LARGE SCALE GENOMIC DNA]</scope>
    <source>
        <strain evidence="6 7">2629</strain>
    </source>
</reference>
<sequence length="382" mass="41712">MSSSTRQNIVIVGGGFAGIGVFNQLYDTIDASKYDLFLISDRDYVAYYPAALRMSISPEDDLENQVLMKYNSRFNQANKKTIIGKVTTIDQRSDKSGGTVTLANGQKVEWAFLVLTPGGRWEGIVNIPEAKKDVGAFIRSWKSKVEKANDIVLIGGGAVGIEAAGEIKEYYPRKNVTIVHGSDSLLNASYPAKFRSAATKRVIARGVNVILNDYIDEWDECDGKVTTRNGKFIVSDLVIQARGFTPNTDFVASSLGEETITRSKTIKVLPTLQLGPNHPRIFAGGDVIDWPEQKQAGKVAFHAAVIAKNIVSMSQGKGAPAIYKGAFDGIIITIGKTQGVGFLRLLWGIVLGNWFSAWIKSKNLMVEMSRKSLKLDSYATSS</sequence>
<keyword evidence="7" id="KW-1185">Reference proteome</keyword>
<evidence type="ECO:0000256" key="3">
    <source>
        <dbReference type="ARBA" id="ARBA00022827"/>
    </source>
</evidence>
<dbReference type="Gene3D" id="3.50.50.100">
    <property type="match status" value="1"/>
</dbReference>